<dbReference type="InterPro" id="IPR036415">
    <property type="entry name" value="Lamin_tail_dom_sf"/>
</dbReference>
<dbReference type="SUPFAM" id="SSF74853">
    <property type="entry name" value="Lamin A/C globular tail domain"/>
    <property type="match status" value="1"/>
</dbReference>
<feature type="compositionally biased region" description="Low complexity" evidence="1">
    <location>
        <begin position="227"/>
        <end position="241"/>
    </location>
</feature>
<evidence type="ECO:0000313" key="5">
    <source>
        <dbReference type="EMBL" id="BAS28675.1"/>
    </source>
</evidence>
<dbReference type="AlphaFoldDB" id="A0A0K2SNJ6"/>
<feature type="domain" description="PKD" evidence="3">
    <location>
        <begin position="317"/>
        <end position="404"/>
    </location>
</feature>
<reference evidence="6" key="2">
    <citation type="journal article" date="2016" name="Int. J. Syst. Evol. Microbiol.">
        <title>Complete genome sequence and cell structure of Limnochorda pilosa, a Gram-negative spore-former within the phylum Firmicutes.</title>
        <authorList>
            <person name="Watanabe M."/>
            <person name="Kojima H."/>
            <person name="Fukui M."/>
        </authorList>
    </citation>
    <scope>NUCLEOTIDE SEQUENCE [LARGE SCALE GENOMIC DNA]</scope>
    <source>
        <strain evidence="6">HC45</strain>
    </source>
</reference>
<dbReference type="CDD" id="cd00146">
    <property type="entry name" value="PKD"/>
    <property type="match status" value="2"/>
</dbReference>
<dbReference type="Gene3D" id="2.60.40.10">
    <property type="entry name" value="Immunoglobulins"/>
    <property type="match status" value="3"/>
</dbReference>
<evidence type="ECO:0000313" key="6">
    <source>
        <dbReference type="Proteomes" id="UP000065807"/>
    </source>
</evidence>
<dbReference type="PROSITE" id="PS50093">
    <property type="entry name" value="PKD"/>
    <property type="match status" value="2"/>
</dbReference>
<name>A0A0K2SNJ6_LIMPI</name>
<feature type="chain" id="PRO_5039594023" description="PKD domain-containing protein" evidence="2">
    <location>
        <begin position="30"/>
        <end position="584"/>
    </location>
</feature>
<dbReference type="STRING" id="1555112.LIP_2846"/>
<dbReference type="Pfam" id="PF18911">
    <property type="entry name" value="PKD_4"/>
    <property type="match status" value="2"/>
</dbReference>
<dbReference type="PROSITE" id="PS51841">
    <property type="entry name" value="LTD"/>
    <property type="match status" value="1"/>
</dbReference>
<keyword evidence="2" id="KW-0732">Signal</keyword>
<evidence type="ECO:0000256" key="2">
    <source>
        <dbReference type="SAM" id="SignalP"/>
    </source>
</evidence>
<accession>A0A0K2SNJ6</accession>
<dbReference type="SMART" id="SM00089">
    <property type="entry name" value="PKD"/>
    <property type="match status" value="3"/>
</dbReference>
<sequence length="584" mass="60753">MPFSCCARSPRPAAVLLFAATLLANPASAQARWARTVVISEVYGGGGNRGATYTHDFIELYNPTAEPVSLEGWSVQYAAASGAFSATKLTSLEGSIPAFGSFLIEGAAGSAGDGAPLPSADVEGSLSLAADSGQVALARSAEPVTGLDDPNLVDLVGYGAASVFEGEEPAPRGSNARSLQRRADGGAEPGSGTGSGWDTDQNGQDFVAASPTPRTRRDPPEPPAPPVAVIGAPHVVPPGTQVDLDGSGSWDPGGDPLAYRWRLVEVPAGSVAILEDPTAPRAAFVADRAGTYLVELTVSDGLRESAPARAEAVASEVPIAEAGEDQLVPAGATVRLDGSKSRDPSGARLSYRWSLVDLPQGSGATLAEPERVDPAFTADLPGDYRVRLVVTNRAGLTATDELQVHAAPLPEASFSFEPAEAITPETEVRFSDGSRSAERPLVAWHWRFGDGAESRAQNPVHRYAAAGRYVVELQATDDLGGESPPTQLALQVRPAGSGSLVTHGPNPAREQVAFFYRGEEAATLLVYDVSGRLVHQAQLDPGPSEHGWDLTTGGGRPVAPGLYLYVVVRVGGGRSPVERLVVER</sequence>
<dbReference type="Pfam" id="PF00932">
    <property type="entry name" value="LTD"/>
    <property type="match status" value="1"/>
</dbReference>
<dbReference type="InterPro" id="IPR035986">
    <property type="entry name" value="PKD_dom_sf"/>
</dbReference>
<dbReference type="EMBL" id="AP014924">
    <property type="protein sequence ID" value="BAS28675.1"/>
    <property type="molecule type" value="Genomic_DNA"/>
</dbReference>
<dbReference type="Pfam" id="PF22352">
    <property type="entry name" value="K319L-like_PKD"/>
    <property type="match status" value="1"/>
</dbReference>
<feature type="signal peptide" evidence="2">
    <location>
        <begin position="1"/>
        <end position="29"/>
    </location>
</feature>
<feature type="domain" description="PKD" evidence="3">
    <location>
        <begin position="440"/>
        <end position="480"/>
    </location>
</feature>
<dbReference type="Proteomes" id="UP000065807">
    <property type="component" value="Chromosome"/>
</dbReference>
<keyword evidence="6" id="KW-1185">Reference proteome</keyword>
<gene>
    <name evidence="5" type="ORF">LIP_2846</name>
</gene>
<dbReference type="OrthoDB" id="9801679at2"/>
<protein>
    <recommendedName>
        <fullName evidence="7">PKD domain-containing protein</fullName>
    </recommendedName>
</protein>
<evidence type="ECO:0008006" key="7">
    <source>
        <dbReference type="Google" id="ProtNLM"/>
    </source>
</evidence>
<evidence type="ECO:0000259" key="3">
    <source>
        <dbReference type="PROSITE" id="PS50093"/>
    </source>
</evidence>
<dbReference type="RefSeq" id="WP_068139361.1">
    <property type="nucleotide sequence ID" value="NZ_AP014924.1"/>
</dbReference>
<dbReference type="Gene3D" id="2.60.40.4070">
    <property type="match status" value="1"/>
</dbReference>
<dbReference type="InterPro" id="IPR013783">
    <property type="entry name" value="Ig-like_fold"/>
</dbReference>
<proteinExistence type="predicted"/>
<dbReference type="InterPro" id="IPR022409">
    <property type="entry name" value="PKD/Chitinase_dom"/>
</dbReference>
<dbReference type="SUPFAM" id="SSF49299">
    <property type="entry name" value="PKD domain"/>
    <property type="match status" value="3"/>
</dbReference>
<feature type="region of interest" description="Disordered" evidence="1">
    <location>
        <begin position="164"/>
        <end position="241"/>
    </location>
</feature>
<dbReference type="InterPro" id="IPR000601">
    <property type="entry name" value="PKD_dom"/>
</dbReference>
<reference evidence="6" key="1">
    <citation type="submission" date="2015-07" db="EMBL/GenBank/DDBJ databases">
        <title>Complete genome sequence and phylogenetic analysis of Limnochorda pilosa.</title>
        <authorList>
            <person name="Watanabe M."/>
            <person name="Kojima H."/>
            <person name="Fukui M."/>
        </authorList>
    </citation>
    <scope>NUCLEOTIDE SEQUENCE [LARGE SCALE GENOMIC DNA]</scope>
    <source>
        <strain evidence="6">HC45</strain>
    </source>
</reference>
<dbReference type="KEGG" id="lpil:LIP_2846"/>
<evidence type="ECO:0000259" key="4">
    <source>
        <dbReference type="PROSITE" id="PS51841"/>
    </source>
</evidence>
<organism evidence="5 6">
    <name type="scientific">Limnochorda pilosa</name>
    <dbReference type="NCBI Taxonomy" id="1555112"/>
    <lineage>
        <taxon>Bacteria</taxon>
        <taxon>Bacillati</taxon>
        <taxon>Bacillota</taxon>
        <taxon>Limnochordia</taxon>
        <taxon>Limnochordales</taxon>
        <taxon>Limnochordaceae</taxon>
        <taxon>Limnochorda</taxon>
    </lineage>
</organism>
<feature type="domain" description="LTD" evidence="4">
    <location>
        <begin position="26"/>
        <end position="160"/>
    </location>
</feature>
<dbReference type="InterPro" id="IPR001322">
    <property type="entry name" value="Lamin_tail_dom"/>
</dbReference>
<evidence type="ECO:0000256" key="1">
    <source>
        <dbReference type="SAM" id="MobiDB-lite"/>
    </source>
</evidence>
<dbReference type="PATRIC" id="fig|1555112.3.peg.2890"/>